<protein>
    <recommendedName>
        <fullName evidence="3">Lipoprotein</fullName>
    </recommendedName>
</protein>
<evidence type="ECO:0000313" key="1">
    <source>
        <dbReference type="EMBL" id="ALJ00278.1"/>
    </source>
</evidence>
<name>A0A0P0CEL1_9BACT</name>
<sequence>MKNNLILILLLLVGCSPIRIEKEHISIENVALVEYTYRENEERSGYNFYLASIHQLSSDGNVSLVRRDKFNAPLRTYTSTAKNLTGSLTELLLKYPSDTSLLVFDTKGTELSHGFLYMLLLTDAKGKETVVSFAPSEAEGALKLVSDSLLRHKIAEEMRTAAVDTASLIAAFDSIVRKHVLPLHPLPPNSLPPPVYTGQKE</sequence>
<evidence type="ECO:0000313" key="2">
    <source>
        <dbReference type="Proteomes" id="UP000061382"/>
    </source>
</evidence>
<gene>
    <name evidence="1" type="ORF">DC20_16500</name>
</gene>
<evidence type="ECO:0008006" key="3">
    <source>
        <dbReference type="Google" id="ProtNLM"/>
    </source>
</evidence>
<dbReference type="EMBL" id="CP012643">
    <property type="protein sequence ID" value="ALJ00278.1"/>
    <property type="molecule type" value="Genomic_DNA"/>
</dbReference>
<dbReference type="PATRIC" id="fig|512763.3.peg.3631"/>
<dbReference type="OrthoDB" id="9963342at2"/>
<dbReference type="RefSeq" id="WP_062544835.1">
    <property type="nucleotide sequence ID" value="NZ_CP012643.1"/>
</dbReference>
<dbReference type="PROSITE" id="PS51257">
    <property type="entry name" value="PROKAR_LIPOPROTEIN"/>
    <property type="match status" value="1"/>
</dbReference>
<dbReference type="Proteomes" id="UP000061382">
    <property type="component" value="Chromosome"/>
</dbReference>
<keyword evidence="2" id="KW-1185">Reference proteome</keyword>
<accession>A0A0P0CEL1</accession>
<organism evidence="1 2">
    <name type="scientific">Rufibacter tibetensis</name>
    <dbReference type="NCBI Taxonomy" id="512763"/>
    <lineage>
        <taxon>Bacteria</taxon>
        <taxon>Pseudomonadati</taxon>
        <taxon>Bacteroidota</taxon>
        <taxon>Cytophagia</taxon>
        <taxon>Cytophagales</taxon>
        <taxon>Hymenobacteraceae</taxon>
        <taxon>Rufibacter</taxon>
    </lineage>
</organism>
<reference evidence="1 2" key="1">
    <citation type="submission" date="2015-08" db="EMBL/GenBank/DDBJ databases">
        <title>Complete genome sequence of Rufibacter tibetensis strain 1351t, a radiation-resistant bacterium from tibet plateau.</title>
        <authorList>
            <person name="Dai J."/>
        </authorList>
    </citation>
    <scope>NUCLEOTIDE SEQUENCE [LARGE SCALE GENOMIC DNA]</scope>
    <source>
        <strain evidence="1 2">1351</strain>
    </source>
</reference>
<dbReference type="AlphaFoldDB" id="A0A0P0CEL1"/>
<proteinExistence type="predicted"/>
<dbReference type="KEGG" id="rti:DC20_16500"/>